<comment type="function">
    <text evidence="1">Removes C-terminal D-alanyl residues from sugar-peptide cell wall precursors.</text>
</comment>
<accession>A0A315YRY0</accession>
<dbReference type="GO" id="GO:0071555">
    <property type="term" value="P:cell wall organization"/>
    <property type="evidence" value="ECO:0007669"/>
    <property type="project" value="UniProtKB-KW"/>
</dbReference>
<evidence type="ECO:0000256" key="12">
    <source>
        <dbReference type="ARBA" id="ARBA00034000"/>
    </source>
</evidence>
<evidence type="ECO:0000313" key="17">
    <source>
        <dbReference type="EMBL" id="PWJ15137.1"/>
    </source>
</evidence>
<evidence type="ECO:0000256" key="15">
    <source>
        <dbReference type="SAM" id="Phobius"/>
    </source>
</evidence>
<dbReference type="GO" id="GO:0006508">
    <property type="term" value="P:proteolysis"/>
    <property type="evidence" value="ECO:0007669"/>
    <property type="project" value="UniProtKB-KW"/>
</dbReference>
<comment type="pathway">
    <text evidence="2">Cell wall biogenesis; peptidoglycan biosynthesis.</text>
</comment>
<comment type="similarity">
    <text evidence="3 14">Belongs to the peptidase S11 family.</text>
</comment>
<evidence type="ECO:0000256" key="5">
    <source>
        <dbReference type="ARBA" id="ARBA00022645"/>
    </source>
</evidence>
<evidence type="ECO:0000256" key="7">
    <source>
        <dbReference type="ARBA" id="ARBA00022729"/>
    </source>
</evidence>
<dbReference type="EMBL" id="QGDI01000001">
    <property type="protein sequence ID" value="PWJ15137.1"/>
    <property type="molecule type" value="Genomic_DNA"/>
</dbReference>
<dbReference type="InterPro" id="IPR037167">
    <property type="entry name" value="Peptidase_S11_C_sf"/>
</dbReference>
<dbReference type="SUPFAM" id="SSF56601">
    <property type="entry name" value="beta-lactamase/transpeptidase-like"/>
    <property type="match status" value="1"/>
</dbReference>
<feature type="binding site" evidence="13">
    <location>
        <position position="245"/>
    </location>
    <ligand>
        <name>substrate</name>
    </ligand>
</feature>
<dbReference type="Pfam" id="PF00768">
    <property type="entry name" value="Peptidase_S11"/>
    <property type="match status" value="1"/>
</dbReference>
<dbReference type="OrthoDB" id="9791132at2"/>
<dbReference type="Gene3D" id="3.40.710.10">
    <property type="entry name" value="DD-peptidase/beta-lactamase superfamily"/>
    <property type="match status" value="1"/>
</dbReference>
<protein>
    <recommendedName>
        <fullName evidence="4">serine-type D-Ala-D-Ala carboxypeptidase</fullName>
        <ecNumber evidence="4">3.4.16.4</ecNumber>
    </recommendedName>
</protein>
<dbReference type="InterPro" id="IPR015956">
    <property type="entry name" value="Peniciliin-bd_prot_C_sf"/>
</dbReference>
<dbReference type="PRINTS" id="PR00725">
    <property type="entry name" value="DADACBPTASE1"/>
</dbReference>
<dbReference type="Pfam" id="PF07943">
    <property type="entry name" value="PBP5_C"/>
    <property type="match status" value="1"/>
</dbReference>
<dbReference type="InterPro" id="IPR012338">
    <property type="entry name" value="Beta-lactam/transpept-like"/>
</dbReference>
<evidence type="ECO:0000256" key="8">
    <source>
        <dbReference type="ARBA" id="ARBA00022801"/>
    </source>
</evidence>
<evidence type="ECO:0000256" key="3">
    <source>
        <dbReference type="ARBA" id="ARBA00007164"/>
    </source>
</evidence>
<keyword evidence="15" id="KW-0812">Transmembrane</keyword>
<sequence length="473" mass="53158">MKKLLSALAAIVIVLPFICSIRSEAVSFPLSMNIKSESAVLMNLDSNTIIHQKNADTKQMPGPLVNIMTAVVCIENCPDLSQEVTIDESVYEYLYNIEFPDDLRFAEIEDGDVLTYTDLLYAMMLTSSVEAAETIAYKIGGNNTSKFVDMMNEKAAELGLADTHFTNATGMYDPNQYTTANDMMALTVYALGVPYFESIATTFTYTPSVPNPKNHPEMDKWIWPNSNVMMDSQSDYAYNGAKGIKTSNLERAGRSIVTMASRDGNKYLVVLMKSPLNNADGDNTFYHLTDAIAMFNWAFDNFSYQVILADTAEVGELPVELAEGNDYVLAVPKDEFTLLWYDEVDISTISRDKVVWYKNTLQAPVAKGEPLGKVTLEYSGEELGTVELVAVSNVERSTSKYNMYVAKMFTKSRWFNKALMVSFLLCAIYIIVCIYSYIVFKSKAKPMKPIYAVPKVNDKNRRRRRPQQSEDEK</sequence>
<evidence type="ECO:0000256" key="10">
    <source>
        <dbReference type="ARBA" id="ARBA00022984"/>
    </source>
</evidence>
<dbReference type="GO" id="GO:0009002">
    <property type="term" value="F:serine-type D-Ala-D-Ala carboxypeptidase activity"/>
    <property type="evidence" value="ECO:0007669"/>
    <property type="project" value="UniProtKB-EC"/>
</dbReference>
<evidence type="ECO:0000313" key="18">
    <source>
        <dbReference type="Proteomes" id="UP000245720"/>
    </source>
</evidence>
<name>A0A315YRY0_RUMFL</name>
<dbReference type="EC" id="3.4.16.4" evidence="4"/>
<dbReference type="RefSeq" id="WP_109724963.1">
    <property type="nucleotide sequence ID" value="NZ_QGDI01000001.1"/>
</dbReference>
<dbReference type="Proteomes" id="UP000245720">
    <property type="component" value="Unassembled WGS sequence"/>
</dbReference>
<keyword evidence="9" id="KW-0133">Cell shape</keyword>
<keyword evidence="15" id="KW-1133">Transmembrane helix</keyword>
<keyword evidence="6" id="KW-0645">Protease</keyword>
<dbReference type="GO" id="GO:0008360">
    <property type="term" value="P:regulation of cell shape"/>
    <property type="evidence" value="ECO:0007669"/>
    <property type="project" value="UniProtKB-KW"/>
</dbReference>
<feature type="domain" description="Peptidase S11 D-Ala-D-Ala carboxypeptidase A C-terminal" evidence="16">
    <location>
        <begin position="302"/>
        <end position="396"/>
    </location>
</feature>
<keyword evidence="5 17" id="KW-0121">Carboxypeptidase</keyword>
<comment type="catalytic activity">
    <reaction evidence="12">
        <text>Preferential cleavage: (Ac)2-L-Lys-D-Ala-|-D-Ala. Also transpeptidation of peptidyl-alanyl moieties that are N-acyl substituents of D-alanine.</text>
        <dbReference type="EC" id="3.4.16.4"/>
    </reaction>
</comment>
<dbReference type="GO" id="GO:0009252">
    <property type="term" value="P:peptidoglycan biosynthetic process"/>
    <property type="evidence" value="ECO:0007669"/>
    <property type="project" value="UniProtKB-UniPathway"/>
</dbReference>
<evidence type="ECO:0000256" key="6">
    <source>
        <dbReference type="ARBA" id="ARBA00022670"/>
    </source>
</evidence>
<keyword evidence="11" id="KW-0961">Cell wall biogenesis/degradation</keyword>
<dbReference type="UniPathway" id="UPA00219"/>
<evidence type="ECO:0000256" key="1">
    <source>
        <dbReference type="ARBA" id="ARBA00003217"/>
    </source>
</evidence>
<keyword evidence="8" id="KW-0378">Hydrolase</keyword>
<dbReference type="InterPro" id="IPR012907">
    <property type="entry name" value="Peptidase_S11_C"/>
</dbReference>
<dbReference type="InterPro" id="IPR001967">
    <property type="entry name" value="Peptidase_S11_N"/>
</dbReference>
<dbReference type="Gene3D" id="2.60.410.10">
    <property type="entry name" value="D-Ala-D-Ala carboxypeptidase, C-terminal domain"/>
    <property type="match status" value="1"/>
</dbReference>
<evidence type="ECO:0000259" key="16">
    <source>
        <dbReference type="SMART" id="SM00936"/>
    </source>
</evidence>
<dbReference type="PANTHER" id="PTHR21581:SF33">
    <property type="entry name" value="D-ALANYL-D-ALANINE CARBOXYPEPTIDASE DACB"/>
    <property type="match status" value="1"/>
</dbReference>
<feature type="transmembrane region" description="Helical" evidence="15">
    <location>
        <begin position="418"/>
        <end position="440"/>
    </location>
</feature>
<evidence type="ECO:0000256" key="4">
    <source>
        <dbReference type="ARBA" id="ARBA00012448"/>
    </source>
</evidence>
<dbReference type="SMART" id="SM00936">
    <property type="entry name" value="PBP5_C"/>
    <property type="match status" value="1"/>
</dbReference>
<evidence type="ECO:0000256" key="14">
    <source>
        <dbReference type="RuleBase" id="RU004016"/>
    </source>
</evidence>
<keyword evidence="10" id="KW-0573">Peptidoglycan synthesis</keyword>
<comment type="caution">
    <text evidence="17">The sequence shown here is derived from an EMBL/GenBank/DDBJ whole genome shotgun (WGS) entry which is preliminary data.</text>
</comment>
<dbReference type="SUPFAM" id="SSF69189">
    <property type="entry name" value="Penicillin-binding protein associated domain"/>
    <property type="match status" value="1"/>
</dbReference>
<keyword evidence="15" id="KW-0472">Membrane</keyword>
<dbReference type="PANTHER" id="PTHR21581">
    <property type="entry name" value="D-ALANYL-D-ALANINE CARBOXYPEPTIDASE"/>
    <property type="match status" value="1"/>
</dbReference>
<evidence type="ECO:0000256" key="13">
    <source>
        <dbReference type="PIRSR" id="PIRSR618044-2"/>
    </source>
</evidence>
<organism evidence="17 18">
    <name type="scientific">Ruminococcus flavefaciens</name>
    <dbReference type="NCBI Taxonomy" id="1265"/>
    <lineage>
        <taxon>Bacteria</taxon>
        <taxon>Bacillati</taxon>
        <taxon>Bacillota</taxon>
        <taxon>Clostridia</taxon>
        <taxon>Eubacteriales</taxon>
        <taxon>Oscillospiraceae</taxon>
        <taxon>Ruminococcus</taxon>
    </lineage>
</organism>
<proteinExistence type="inferred from homology"/>
<evidence type="ECO:0000256" key="2">
    <source>
        <dbReference type="ARBA" id="ARBA00004752"/>
    </source>
</evidence>
<gene>
    <name evidence="17" type="ORF">IE37_00028</name>
</gene>
<dbReference type="STRING" id="1265.SAMN02910280_1955"/>
<reference evidence="17 18" key="1">
    <citation type="submission" date="2018-05" db="EMBL/GenBank/DDBJ databases">
        <title>The Hungate 1000. A catalogue of reference genomes from the rumen microbiome.</title>
        <authorList>
            <person name="Kelly W."/>
        </authorList>
    </citation>
    <scope>NUCLEOTIDE SEQUENCE [LARGE SCALE GENOMIC DNA]</scope>
    <source>
        <strain evidence="17 18">SAb67</strain>
    </source>
</reference>
<evidence type="ECO:0000256" key="9">
    <source>
        <dbReference type="ARBA" id="ARBA00022960"/>
    </source>
</evidence>
<keyword evidence="7" id="KW-0732">Signal</keyword>
<evidence type="ECO:0000256" key="11">
    <source>
        <dbReference type="ARBA" id="ARBA00023316"/>
    </source>
</evidence>
<dbReference type="InterPro" id="IPR018044">
    <property type="entry name" value="Peptidase_S11"/>
</dbReference>
<dbReference type="AlphaFoldDB" id="A0A315YRY0"/>